<proteinExistence type="predicted"/>
<dbReference type="EMBL" id="AEAH01004058">
    <property type="protein sequence ID" value="EGH35797.1"/>
    <property type="molecule type" value="Genomic_DNA"/>
</dbReference>
<dbReference type="AlphaFoldDB" id="F3G005"/>
<dbReference type="HOGENOM" id="CLU_3321867_0_0_6"/>
<gene>
    <name evidence="1" type="ORF">PSYJA_44871</name>
</gene>
<reference evidence="1 2" key="1">
    <citation type="journal article" date="2011" name="PLoS Pathog.">
        <title>Dynamic evolution of pathogenicity revealed by sequencing and comparative genomics of 19 Pseudomonas syringae isolates.</title>
        <authorList>
            <person name="Baltrus D.A."/>
            <person name="Nishimura M.T."/>
            <person name="Romanchuk A."/>
            <person name="Chang J.H."/>
            <person name="Mukhtar M.S."/>
            <person name="Cherkis K."/>
            <person name="Roach J."/>
            <person name="Grant S.R."/>
            <person name="Jones C.D."/>
            <person name="Dangl J.L."/>
        </authorList>
    </citation>
    <scope>NUCLEOTIDE SEQUENCE [LARGE SCALE GENOMIC DNA]</scope>
    <source>
        <strain evidence="2">M301072PT</strain>
    </source>
</reference>
<protein>
    <recommendedName>
        <fullName evidence="3">Amino acid adenylation</fullName>
    </recommendedName>
</protein>
<feature type="non-terminal residue" evidence="1">
    <location>
        <position position="38"/>
    </location>
</feature>
<evidence type="ECO:0008006" key="3">
    <source>
        <dbReference type="Google" id="ProtNLM"/>
    </source>
</evidence>
<dbReference type="Proteomes" id="UP000004471">
    <property type="component" value="Unassembled WGS sequence"/>
</dbReference>
<organism evidence="1 2">
    <name type="scientific">Pseudomonas syringae pv. japonica str. M301072</name>
    <dbReference type="NCBI Taxonomy" id="629262"/>
    <lineage>
        <taxon>Bacteria</taxon>
        <taxon>Pseudomonadati</taxon>
        <taxon>Pseudomonadota</taxon>
        <taxon>Gammaproteobacteria</taxon>
        <taxon>Pseudomonadales</taxon>
        <taxon>Pseudomonadaceae</taxon>
        <taxon>Pseudomonas</taxon>
        <taxon>Pseudomonas syringae</taxon>
    </lineage>
</organism>
<accession>F3G005</accession>
<comment type="caution">
    <text evidence="1">The sequence shown here is derived from an EMBL/GenBank/DDBJ whole genome shotgun (WGS) entry which is preliminary data.</text>
</comment>
<evidence type="ECO:0000313" key="1">
    <source>
        <dbReference type="EMBL" id="EGH35797.1"/>
    </source>
</evidence>
<sequence length="38" mass="3922">DIGAERIAGYVQTALASLVKALEEAPSSALNTLPILPQ</sequence>
<name>F3G005_PSESX</name>
<evidence type="ECO:0000313" key="2">
    <source>
        <dbReference type="Proteomes" id="UP000004471"/>
    </source>
</evidence>
<feature type="non-terminal residue" evidence="1">
    <location>
        <position position="1"/>
    </location>
</feature>